<dbReference type="EMBL" id="CADCUL010000076">
    <property type="protein sequence ID" value="CAA9370078.1"/>
    <property type="molecule type" value="Genomic_DNA"/>
</dbReference>
<reference evidence="1" key="1">
    <citation type="submission" date="2020-02" db="EMBL/GenBank/DDBJ databases">
        <authorList>
            <person name="Meier V. D."/>
        </authorList>
    </citation>
    <scope>NUCLEOTIDE SEQUENCE</scope>
    <source>
        <strain evidence="1">AVDCRST_MAG21</strain>
    </source>
</reference>
<proteinExistence type="predicted"/>
<organism evidence="1">
    <name type="scientific">uncultured Nocardioidaceae bacterium</name>
    <dbReference type="NCBI Taxonomy" id="253824"/>
    <lineage>
        <taxon>Bacteria</taxon>
        <taxon>Bacillati</taxon>
        <taxon>Actinomycetota</taxon>
        <taxon>Actinomycetes</taxon>
        <taxon>Propionibacteriales</taxon>
        <taxon>Nocardioidaceae</taxon>
        <taxon>environmental samples</taxon>
    </lineage>
</organism>
<evidence type="ECO:0008006" key="2">
    <source>
        <dbReference type="Google" id="ProtNLM"/>
    </source>
</evidence>
<gene>
    <name evidence="1" type="ORF">AVDCRST_MAG21-672</name>
</gene>
<sequence>MEYEFQRFSLPRTVSRSAVRRLLTDHAEYGGWELARLRLYPDGTRKVELRRRIIRVRPTLQLDVRPRV</sequence>
<name>A0A6J4MYW8_9ACTN</name>
<dbReference type="AlphaFoldDB" id="A0A6J4MYW8"/>
<protein>
    <recommendedName>
        <fullName evidence="2">Dihydroorotate dehydrogenase</fullName>
    </recommendedName>
</protein>
<dbReference type="InterPro" id="IPR043758">
    <property type="entry name" value="DUF5703"/>
</dbReference>
<evidence type="ECO:0000313" key="1">
    <source>
        <dbReference type="EMBL" id="CAA9370078.1"/>
    </source>
</evidence>
<accession>A0A6J4MYW8</accession>
<dbReference type="Pfam" id="PF18963">
    <property type="entry name" value="DUF5703"/>
    <property type="match status" value="1"/>
</dbReference>